<gene>
    <name evidence="3" type="ORF">PHYSODRAFT_263956</name>
</gene>
<dbReference type="STRING" id="1094619.G4YNM3"/>
<proteinExistence type="inferred from homology"/>
<evidence type="ECO:0000313" key="4">
    <source>
        <dbReference type="Proteomes" id="UP000002640"/>
    </source>
</evidence>
<evidence type="ECO:0008006" key="5">
    <source>
        <dbReference type="Google" id="ProtNLM"/>
    </source>
</evidence>
<dbReference type="GO" id="GO:0003676">
    <property type="term" value="F:nucleic acid binding"/>
    <property type="evidence" value="ECO:0007669"/>
    <property type="project" value="InterPro"/>
</dbReference>
<sequence>MYVGQLSMEAVDRTVRFLRDRGLSQTQALRTISLQVTMCRYSTELMETKIEWLSNLGLSHDKINSIIRRFPHILGSSLENLQTTVAWFLSKGVPETKIPYVFTIFPQSVFFKQEDNLDQKVEVFKEIGCDESQITRILTLAPQVLSHKADKLEYNANYLVELGVPAEKLPAVIARVPACLGLSSARIKETVDMLDEMFGAGAGAHALTWNPVILMHNIGELRRSFKYLVSIGFTKERLEKNTRLITRSASRFLRPRAQFLRSKGVDVVSWTAWINMSENDFKGEYPGYEKFMTEYKARQKKRRASAP</sequence>
<name>G4YNM3_PHYSP</name>
<dbReference type="SMR" id="G4YNM3"/>
<dbReference type="RefSeq" id="XP_009517697.1">
    <property type="nucleotide sequence ID" value="XM_009519402.1"/>
</dbReference>
<evidence type="ECO:0000313" key="3">
    <source>
        <dbReference type="EMBL" id="EGZ30422.1"/>
    </source>
</evidence>
<dbReference type="PANTHER" id="PTHR13068">
    <property type="entry name" value="CGI-12 PROTEIN-RELATED"/>
    <property type="match status" value="1"/>
</dbReference>
<protein>
    <recommendedName>
        <fullName evidence="5">Mitochondrial transcription termination factor</fullName>
    </recommendedName>
</protein>
<dbReference type="AlphaFoldDB" id="G4YNM3"/>
<dbReference type="InterPro" id="IPR003690">
    <property type="entry name" value="MTERF"/>
</dbReference>
<dbReference type="Proteomes" id="UP000002640">
    <property type="component" value="Unassembled WGS sequence"/>
</dbReference>
<keyword evidence="4" id="KW-1185">Reference proteome</keyword>
<evidence type="ECO:0000256" key="1">
    <source>
        <dbReference type="ARBA" id="ARBA00007692"/>
    </source>
</evidence>
<dbReference type="InterPro" id="IPR038538">
    <property type="entry name" value="MTERF_sf"/>
</dbReference>
<dbReference type="Gene3D" id="1.25.70.10">
    <property type="entry name" value="Transcription termination factor 3, mitochondrial"/>
    <property type="match status" value="1"/>
</dbReference>
<organism evidence="3 4">
    <name type="scientific">Phytophthora sojae (strain P6497)</name>
    <name type="common">Soybean stem and root rot agent</name>
    <name type="synonym">Phytophthora megasperma f. sp. glycines</name>
    <dbReference type="NCBI Taxonomy" id="1094619"/>
    <lineage>
        <taxon>Eukaryota</taxon>
        <taxon>Sar</taxon>
        <taxon>Stramenopiles</taxon>
        <taxon>Oomycota</taxon>
        <taxon>Peronosporomycetes</taxon>
        <taxon>Peronosporales</taxon>
        <taxon>Peronosporaceae</taxon>
        <taxon>Phytophthora</taxon>
    </lineage>
</organism>
<dbReference type="OMA" id="AKEPYIM"/>
<dbReference type="InParanoid" id="G4YNM3"/>
<dbReference type="Pfam" id="PF02536">
    <property type="entry name" value="mTERF"/>
    <property type="match status" value="2"/>
</dbReference>
<dbReference type="GeneID" id="20639557"/>
<comment type="similarity">
    <text evidence="1">Belongs to the mTERF family.</text>
</comment>
<dbReference type="EMBL" id="JH159151">
    <property type="protein sequence ID" value="EGZ30422.1"/>
    <property type="molecule type" value="Genomic_DNA"/>
</dbReference>
<reference evidence="3 4" key="1">
    <citation type="journal article" date="2006" name="Science">
        <title>Phytophthora genome sequences uncover evolutionary origins and mechanisms of pathogenesis.</title>
        <authorList>
            <person name="Tyler B.M."/>
            <person name="Tripathy S."/>
            <person name="Zhang X."/>
            <person name="Dehal P."/>
            <person name="Jiang R.H."/>
            <person name="Aerts A."/>
            <person name="Arredondo F.D."/>
            <person name="Baxter L."/>
            <person name="Bensasson D."/>
            <person name="Beynon J.L."/>
            <person name="Chapman J."/>
            <person name="Damasceno C.M."/>
            <person name="Dorrance A.E."/>
            <person name="Dou D."/>
            <person name="Dickerman A.W."/>
            <person name="Dubchak I.L."/>
            <person name="Garbelotto M."/>
            <person name="Gijzen M."/>
            <person name="Gordon S.G."/>
            <person name="Govers F."/>
            <person name="Grunwald N.J."/>
            <person name="Huang W."/>
            <person name="Ivors K.L."/>
            <person name="Jones R.W."/>
            <person name="Kamoun S."/>
            <person name="Krampis K."/>
            <person name="Lamour K.H."/>
            <person name="Lee M.K."/>
            <person name="McDonald W.H."/>
            <person name="Medina M."/>
            <person name="Meijer H.J."/>
            <person name="Nordberg E.K."/>
            <person name="Maclean D.J."/>
            <person name="Ospina-Giraldo M.D."/>
            <person name="Morris P.F."/>
            <person name="Phuntumart V."/>
            <person name="Putnam N.H."/>
            <person name="Rash S."/>
            <person name="Rose J.K."/>
            <person name="Sakihama Y."/>
            <person name="Salamov A.A."/>
            <person name="Savidor A."/>
            <person name="Scheuring C.F."/>
            <person name="Smith B.M."/>
            <person name="Sobral B.W."/>
            <person name="Terry A."/>
            <person name="Torto-Alalibo T.A."/>
            <person name="Win J."/>
            <person name="Xu Z."/>
            <person name="Zhang H."/>
            <person name="Grigoriev I.V."/>
            <person name="Rokhsar D.S."/>
            <person name="Boore J.L."/>
        </authorList>
    </citation>
    <scope>NUCLEOTIDE SEQUENCE [LARGE SCALE GENOMIC DNA]</scope>
    <source>
        <strain evidence="3 4">P6497</strain>
    </source>
</reference>
<dbReference type="SMART" id="SM00733">
    <property type="entry name" value="Mterf"/>
    <property type="match status" value="7"/>
</dbReference>
<accession>G4YNM3</accession>
<keyword evidence="2" id="KW-0809">Transit peptide</keyword>
<dbReference type="KEGG" id="psoj:PHYSODRAFT_263956"/>
<dbReference type="PANTHER" id="PTHR13068:SF151">
    <property type="entry name" value="TRANSCRIPTION TERMINATION FACTOR MTERF9, CHLOROPLASTIC"/>
    <property type="match status" value="1"/>
</dbReference>
<evidence type="ECO:0000256" key="2">
    <source>
        <dbReference type="ARBA" id="ARBA00022946"/>
    </source>
</evidence>